<evidence type="ECO:0000313" key="2">
    <source>
        <dbReference type="Proteomes" id="UP001054945"/>
    </source>
</evidence>
<comment type="caution">
    <text evidence="1">The sequence shown here is derived from an EMBL/GenBank/DDBJ whole genome shotgun (WGS) entry which is preliminary data.</text>
</comment>
<proteinExistence type="predicted"/>
<sequence>MYVTPDDISAPEKHRCGLLPTHAIARDWDLSSAVPTTMISMRVTTSCPVAELSVFMQFGIHGTTGPYCPSRKADKATVAVLRTDGVDIENGWLVCYLDFICNCSSKVASLWVVAFLF</sequence>
<accession>A0AAV4VPX5</accession>
<name>A0AAV4VPX5_CAEEX</name>
<dbReference type="Proteomes" id="UP001054945">
    <property type="component" value="Unassembled WGS sequence"/>
</dbReference>
<gene>
    <name evidence="1" type="ORF">CEXT_138581</name>
</gene>
<protein>
    <submittedName>
        <fullName evidence="1">Uncharacterized protein</fullName>
    </submittedName>
</protein>
<reference evidence="1 2" key="1">
    <citation type="submission" date="2021-06" db="EMBL/GenBank/DDBJ databases">
        <title>Caerostris extrusa draft genome.</title>
        <authorList>
            <person name="Kono N."/>
            <person name="Arakawa K."/>
        </authorList>
    </citation>
    <scope>NUCLEOTIDE SEQUENCE [LARGE SCALE GENOMIC DNA]</scope>
</reference>
<evidence type="ECO:0000313" key="1">
    <source>
        <dbReference type="EMBL" id="GIY71881.1"/>
    </source>
</evidence>
<dbReference type="EMBL" id="BPLR01014867">
    <property type="protein sequence ID" value="GIY71881.1"/>
    <property type="molecule type" value="Genomic_DNA"/>
</dbReference>
<organism evidence="1 2">
    <name type="scientific">Caerostris extrusa</name>
    <name type="common">Bark spider</name>
    <name type="synonym">Caerostris bankana</name>
    <dbReference type="NCBI Taxonomy" id="172846"/>
    <lineage>
        <taxon>Eukaryota</taxon>
        <taxon>Metazoa</taxon>
        <taxon>Ecdysozoa</taxon>
        <taxon>Arthropoda</taxon>
        <taxon>Chelicerata</taxon>
        <taxon>Arachnida</taxon>
        <taxon>Araneae</taxon>
        <taxon>Araneomorphae</taxon>
        <taxon>Entelegynae</taxon>
        <taxon>Araneoidea</taxon>
        <taxon>Araneidae</taxon>
        <taxon>Caerostris</taxon>
    </lineage>
</organism>
<keyword evidence="2" id="KW-1185">Reference proteome</keyword>
<dbReference type="AlphaFoldDB" id="A0AAV4VPX5"/>